<feature type="compositionally biased region" description="Basic and acidic residues" evidence="1">
    <location>
        <begin position="101"/>
        <end position="111"/>
    </location>
</feature>
<keyword evidence="3" id="KW-1185">Reference proteome</keyword>
<dbReference type="OrthoDB" id="3226885at2759"/>
<evidence type="ECO:0000256" key="1">
    <source>
        <dbReference type="SAM" id="MobiDB-lite"/>
    </source>
</evidence>
<feature type="region of interest" description="Disordered" evidence="1">
    <location>
        <begin position="272"/>
        <end position="303"/>
    </location>
</feature>
<dbReference type="Proteomes" id="UP000297245">
    <property type="component" value="Unassembled WGS sequence"/>
</dbReference>
<accession>A0A4S8MTP8</accession>
<evidence type="ECO:0000313" key="2">
    <source>
        <dbReference type="EMBL" id="THV05764.1"/>
    </source>
</evidence>
<feature type="region of interest" description="Disordered" evidence="1">
    <location>
        <begin position="98"/>
        <end position="122"/>
    </location>
</feature>
<dbReference type="AlphaFoldDB" id="A0A4S8MTP8"/>
<reference evidence="2 3" key="1">
    <citation type="journal article" date="2019" name="Nat. Ecol. Evol.">
        <title>Megaphylogeny resolves global patterns of mushroom evolution.</title>
        <authorList>
            <person name="Varga T."/>
            <person name="Krizsan K."/>
            <person name="Foldi C."/>
            <person name="Dima B."/>
            <person name="Sanchez-Garcia M."/>
            <person name="Sanchez-Ramirez S."/>
            <person name="Szollosi G.J."/>
            <person name="Szarkandi J.G."/>
            <person name="Papp V."/>
            <person name="Albert L."/>
            <person name="Andreopoulos W."/>
            <person name="Angelini C."/>
            <person name="Antonin V."/>
            <person name="Barry K.W."/>
            <person name="Bougher N.L."/>
            <person name="Buchanan P."/>
            <person name="Buyck B."/>
            <person name="Bense V."/>
            <person name="Catcheside P."/>
            <person name="Chovatia M."/>
            <person name="Cooper J."/>
            <person name="Damon W."/>
            <person name="Desjardin D."/>
            <person name="Finy P."/>
            <person name="Geml J."/>
            <person name="Haridas S."/>
            <person name="Hughes K."/>
            <person name="Justo A."/>
            <person name="Karasinski D."/>
            <person name="Kautmanova I."/>
            <person name="Kiss B."/>
            <person name="Kocsube S."/>
            <person name="Kotiranta H."/>
            <person name="LaButti K.M."/>
            <person name="Lechner B.E."/>
            <person name="Liimatainen K."/>
            <person name="Lipzen A."/>
            <person name="Lukacs Z."/>
            <person name="Mihaltcheva S."/>
            <person name="Morgado L.N."/>
            <person name="Niskanen T."/>
            <person name="Noordeloos M.E."/>
            <person name="Ohm R.A."/>
            <person name="Ortiz-Santana B."/>
            <person name="Ovrebo C."/>
            <person name="Racz N."/>
            <person name="Riley R."/>
            <person name="Savchenko A."/>
            <person name="Shiryaev A."/>
            <person name="Soop K."/>
            <person name="Spirin V."/>
            <person name="Szebenyi C."/>
            <person name="Tomsovsky M."/>
            <person name="Tulloss R.E."/>
            <person name="Uehling J."/>
            <person name="Grigoriev I.V."/>
            <person name="Vagvolgyi C."/>
            <person name="Papp T."/>
            <person name="Martin F.M."/>
            <person name="Miettinen O."/>
            <person name="Hibbett D.S."/>
            <person name="Nagy L.G."/>
        </authorList>
    </citation>
    <scope>NUCLEOTIDE SEQUENCE [LARGE SCALE GENOMIC DNA]</scope>
    <source>
        <strain evidence="2 3">CBS 962.96</strain>
    </source>
</reference>
<organism evidence="2 3">
    <name type="scientific">Dendrothele bispora (strain CBS 962.96)</name>
    <dbReference type="NCBI Taxonomy" id="1314807"/>
    <lineage>
        <taxon>Eukaryota</taxon>
        <taxon>Fungi</taxon>
        <taxon>Dikarya</taxon>
        <taxon>Basidiomycota</taxon>
        <taxon>Agaricomycotina</taxon>
        <taxon>Agaricomycetes</taxon>
        <taxon>Agaricomycetidae</taxon>
        <taxon>Agaricales</taxon>
        <taxon>Agaricales incertae sedis</taxon>
        <taxon>Dendrothele</taxon>
    </lineage>
</organism>
<proteinExistence type="predicted"/>
<gene>
    <name evidence="2" type="ORF">K435DRAFT_849754</name>
</gene>
<sequence length="330" mass="36230">MSKGHAEGNLNFVAIWNGWERQISLTPTEVANMSYLTLESLLELDTLKLSSQNLRIFVEHPPSSGIFNKVCPWQEDGTLQSTLVKSFFEERMRTGTVTTLDVRDTRDERDGPAPSSRNPKAKGWLKATGLVRKKSHSHGLHAMGAAMNEPPELPNLKGSGTAPKLPPKSSEVMLSPPSTPDEERCQSQTGYNRDEIVKSAEKVTQWQKAANNAQNGTTAGAASKYVNRESFVHGVECARTFSPISSRTFSPVPTVDSYSTVIKVTRRQLKEDVKPGACPPYATLNSTSSDGSDPYTQDRSGVKPVRMAYARQSIEFPQEVSGCSDSDSEY</sequence>
<dbReference type="EMBL" id="ML179047">
    <property type="protein sequence ID" value="THV05764.1"/>
    <property type="molecule type" value="Genomic_DNA"/>
</dbReference>
<protein>
    <submittedName>
        <fullName evidence="2">Uncharacterized protein</fullName>
    </submittedName>
</protein>
<feature type="compositionally biased region" description="Polar residues" evidence="1">
    <location>
        <begin position="283"/>
        <end position="299"/>
    </location>
</feature>
<name>A0A4S8MTP8_DENBC</name>
<feature type="region of interest" description="Disordered" evidence="1">
    <location>
        <begin position="148"/>
        <end position="188"/>
    </location>
</feature>
<evidence type="ECO:0000313" key="3">
    <source>
        <dbReference type="Proteomes" id="UP000297245"/>
    </source>
</evidence>